<keyword evidence="1" id="KW-1133">Transmembrane helix</keyword>
<keyword evidence="4" id="KW-1185">Reference proteome</keyword>
<evidence type="ECO:0000313" key="4">
    <source>
        <dbReference type="Proteomes" id="UP000198654"/>
    </source>
</evidence>
<evidence type="ECO:0000256" key="1">
    <source>
        <dbReference type="SAM" id="Phobius"/>
    </source>
</evidence>
<dbReference type="Proteomes" id="UP000198654">
    <property type="component" value="Unassembled WGS sequence"/>
</dbReference>
<gene>
    <name evidence="3" type="ORF">SAMN05661010_00598</name>
</gene>
<accession>A0A1G9G502</accession>
<dbReference type="Pfam" id="PF10675">
    <property type="entry name" value="DUF2489"/>
    <property type="match status" value="1"/>
</dbReference>
<evidence type="ECO:0000259" key="2">
    <source>
        <dbReference type="Pfam" id="PF10675"/>
    </source>
</evidence>
<feature type="domain" description="DUF2489" evidence="2">
    <location>
        <begin position="18"/>
        <end position="142"/>
    </location>
</feature>
<evidence type="ECO:0000313" key="3">
    <source>
        <dbReference type="EMBL" id="SDK95677.1"/>
    </source>
</evidence>
<organism evidence="3 4">
    <name type="scientific">Modicisalibacter muralis</name>
    <dbReference type="NCBI Taxonomy" id="119000"/>
    <lineage>
        <taxon>Bacteria</taxon>
        <taxon>Pseudomonadati</taxon>
        <taxon>Pseudomonadota</taxon>
        <taxon>Gammaproteobacteria</taxon>
        <taxon>Oceanospirillales</taxon>
        <taxon>Halomonadaceae</taxon>
        <taxon>Modicisalibacter</taxon>
    </lineage>
</organism>
<proteinExistence type="predicted"/>
<sequence>MNETIAWLMLGSAVVVVGGLGMYALLLWRKVKSRDSFRREEIRRANENCLESLEVIARAMLADQVDLTEGSLRCKVLLEIIDPKLLERPSLRIFAEVHQRTAHLHTHSSRRVLTPLQRLQEDRQRHVVEDELRTGVLDAAHAVIDFKQRWPAGLH</sequence>
<name>A0A1G9G502_9GAMM</name>
<dbReference type="RefSeq" id="WP_089725326.1">
    <property type="nucleotide sequence ID" value="NZ_FNGI01000001.1"/>
</dbReference>
<dbReference type="EMBL" id="FNGI01000001">
    <property type="protein sequence ID" value="SDK95677.1"/>
    <property type="molecule type" value="Genomic_DNA"/>
</dbReference>
<keyword evidence="1" id="KW-0812">Transmembrane</keyword>
<reference evidence="3 4" key="1">
    <citation type="submission" date="2016-10" db="EMBL/GenBank/DDBJ databases">
        <authorList>
            <person name="de Groot N.N."/>
        </authorList>
    </citation>
    <scope>NUCLEOTIDE SEQUENCE [LARGE SCALE GENOMIC DNA]</scope>
    <source>
        <strain evidence="3 4">DSM 14789</strain>
    </source>
</reference>
<dbReference type="InterPro" id="IPR019617">
    <property type="entry name" value="DUF2489"/>
</dbReference>
<dbReference type="OrthoDB" id="5740155at2"/>
<keyword evidence="1" id="KW-0472">Membrane</keyword>
<protein>
    <recommendedName>
        <fullName evidence="2">DUF2489 domain-containing protein</fullName>
    </recommendedName>
</protein>
<dbReference type="STRING" id="119000.SAMN05661010_00598"/>
<feature type="transmembrane region" description="Helical" evidence="1">
    <location>
        <begin position="6"/>
        <end position="28"/>
    </location>
</feature>
<dbReference type="AlphaFoldDB" id="A0A1G9G502"/>